<dbReference type="GO" id="GO:0005886">
    <property type="term" value="C:plasma membrane"/>
    <property type="evidence" value="ECO:0007669"/>
    <property type="project" value="TreeGrafter"/>
</dbReference>
<dbReference type="EMBL" id="WHUW01000016">
    <property type="protein sequence ID" value="KAF8438528.1"/>
    <property type="molecule type" value="Genomic_DNA"/>
</dbReference>
<gene>
    <name evidence="2" type="ORF">L210DRAFT_749845</name>
</gene>
<accession>A0AAD4BSW8</accession>
<feature type="transmembrane region" description="Helical" evidence="1">
    <location>
        <begin position="18"/>
        <end position="36"/>
    </location>
</feature>
<dbReference type="Gene3D" id="1.20.1730.10">
    <property type="entry name" value="Sodium/glucose cotransporter"/>
    <property type="match status" value="1"/>
</dbReference>
<keyword evidence="1" id="KW-1133">Transmembrane helix</keyword>
<organism evidence="2 3">
    <name type="scientific">Boletus edulis BED1</name>
    <dbReference type="NCBI Taxonomy" id="1328754"/>
    <lineage>
        <taxon>Eukaryota</taxon>
        <taxon>Fungi</taxon>
        <taxon>Dikarya</taxon>
        <taxon>Basidiomycota</taxon>
        <taxon>Agaricomycotina</taxon>
        <taxon>Agaricomycetes</taxon>
        <taxon>Agaricomycetidae</taxon>
        <taxon>Boletales</taxon>
        <taxon>Boletineae</taxon>
        <taxon>Boletaceae</taxon>
        <taxon>Boletoideae</taxon>
        <taxon>Boletus</taxon>
    </lineage>
</organism>
<keyword evidence="1" id="KW-0472">Membrane</keyword>
<name>A0AAD4BSW8_BOLED</name>
<evidence type="ECO:0000256" key="1">
    <source>
        <dbReference type="SAM" id="Phobius"/>
    </source>
</evidence>
<comment type="caution">
    <text evidence="2">The sequence shown here is derived from an EMBL/GenBank/DDBJ whole genome shotgun (WGS) entry which is preliminary data.</text>
</comment>
<reference evidence="2" key="1">
    <citation type="submission" date="2019-10" db="EMBL/GenBank/DDBJ databases">
        <authorList>
            <consortium name="DOE Joint Genome Institute"/>
            <person name="Kuo A."/>
            <person name="Miyauchi S."/>
            <person name="Kiss E."/>
            <person name="Drula E."/>
            <person name="Kohler A."/>
            <person name="Sanchez-Garcia M."/>
            <person name="Andreopoulos B."/>
            <person name="Barry K.W."/>
            <person name="Bonito G."/>
            <person name="Buee M."/>
            <person name="Carver A."/>
            <person name="Chen C."/>
            <person name="Cichocki N."/>
            <person name="Clum A."/>
            <person name="Culley D."/>
            <person name="Crous P.W."/>
            <person name="Fauchery L."/>
            <person name="Girlanda M."/>
            <person name="Hayes R."/>
            <person name="Keri Z."/>
            <person name="LaButti K."/>
            <person name="Lipzen A."/>
            <person name="Lombard V."/>
            <person name="Magnuson J."/>
            <person name="Maillard F."/>
            <person name="Morin E."/>
            <person name="Murat C."/>
            <person name="Nolan M."/>
            <person name="Ohm R."/>
            <person name="Pangilinan J."/>
            <person name="Pereira M."/>
            <person name="Perotto S."/>
            <person name="Peter M."/>
            <person name="Riley R."/>
            <person name="Sitrit Y."/>
            <person name="Stielow B."/>
            <person name="Szollosi G."/>
            <person name="Zifcakova L."/>
            <person name="Stursova M."/>
            <person name="Spatafora J.W."/>
            <person name="Tedersoo L."/>
            <person name="Vaario L.-M."/>
            <person name="Yamada A."/>
            <person name="Yan M."/>
            <person name="Wang P."/>
            <person name="Xu J."/>
            <person name="Bruns T."/>
            <person name="Baldrian P."/>
            <person name="Vilgalys R."/>
            <person name="Henrissat B."/>
            <person name="Grigoriev I.V."/>
            <person name="Hibbett D."/>
            <person name="Nagy L.G."/>
            <person name="Martin F.M."/>
        </authorList>
    </citation>
    <scope>NUCLEOTIDE SEQUENCE</scope>
    <source>
        <strain evidence="2">BED1</strain>
    </source>
</reference>
<evidence type="ECO:0000313" key="2">
    <source>
        <dbReference type="EMBL" id="KAF8438528.1"/>
    </source>
</evidence>
<evidence type="ECO:0000313" key="3">
    <source>
        <dbReference type="Proteomes" id="UP001194468"/>
    </source>
</evidence>
<dbReference type="PANTHER" id="PTHR46154:SF2">
    <property type="entry name" value="SOLUTE SYMPORTER FAMILY TRANSPORTER (AFU_ORTHOLOGUE AFUA_6G03200)"/>
    <property type="match status" value="1"/>
</dbReference>
<dbReference type="Proteomes" id="UP001194468">
    <property type="component" value="Unassembled WGS sequence"/>
</dbReference>
<sequence>MGCWASISLNAGNINLGWLYYVQGVILSPTVIPIALTISWSKLTHAGVFCGAIGGAVLGMIAWMIGCLKIYGQINIPNLADPYSAVCSGLTGLLFSGILTISVSLMREASPDLEKQLENGANDSDASKHLEKAKVQCSTL</sequence>
<dbReference type="PANTHER" id="PTHR46154">
    <property type="match status" value="1"/>
</dbReference>
<proteinExistence type="predicted"/>
<dbReference type="GO" id="GO:0015204">
    <property type="term" value="F:urea transmembrane transporter activity"/>
    <property type="evidence" value="ECO:0007669"/>
    <property type="project" value="InterPro"/>
</dbReference>
<feature type="transmembrane region" description="Helical" evidence="1">
    <location>
        <begin position="83"/>
        <end position="106"/>
    </location>
</feature>
<reference evidence="2" key="2">
    <citation type="journal article" date="2020" name="Nat. Commun.">
        <title>Large-scale genome sequencing of mycorrhizal fungi provides insights into the early evolution of symbiotic traits.</title>
        <authorList>
            <person name="Miyauchi S."/>
            <person name="Kiss E."/>
            <person name="Kuo A."/>
            <person name="Drula E."/>
            <person name="Kohler A."/>
            <person name="Sanchez-Garcia M."/>
            <person name="Morin E."/>
            <person name="Andreopoulos B."/>
            <person name="Barry K.W."/>
            <person name="Bonito G."/>
            <person name="Buee M."/>
            <person name="Carver A."/>
            <person name="Chen C."/>
            <person name="Cichocki N."/>
            <person name="Clum A."/>
            <person name="Culley D."/>
            <person name="Crous P.W."/>
            <person name="Fauchery L."/>
            <person name="Girlanda M."/>
            <person name="Hayes R.D."/>
            <person name="Keri Z."/>
            <person name="LaButti K."/>
            <person name="Lipzen A."/>
            <person name="Lombard V."/>
            <person name="Magnuson J."/>
            <person name="Maillard F."/>
            <person name="Murat C."/>
            <person name="Nolan M."/>
            <person name="Ohm R.A."/>
            <person name="Pangilinan J."/>
            <person name="Pereira M.F."/>
            <person name="Perotto S."/>
            <person name="Peter M."/>
            <person name="Pfister S."/>
            <person name="Riley R."/>
            <person name="Sitrit Y."/>
            <person name="Stielow J.B."/>
            <person name="Szollosi G."/>
            <person name="Zifcakova L."/>
            <person name="Stursova M."/>
            <person name="Spatafora J.W."/>
            <person name="Tedersoo L."/>
            <person name="Vaario L.M."/>
            <person name="Yamada A."/>
            <person name="Yan M."/>
            <person name="Wang P."/>
            <person name="Xu J."/>
            <person name="Bruns T."/>
            <person name="Baldrian P."/>
            <person name="Vilgalys R."/>
            <person name="Dunand C."/>
            <person name="Henrissat B."/>
            <person name="Grigoriev I.V."/>
            <person name="Hibbett D."/>
            <person name="Nagy L.G."/>
            <person name="Martin F.M."/>
        </authorList>
    </citation>
    <scope>NUCLEOTIDE SEQUENCE</scope>
    <source>
        <strain evidence="2">BED1</strain>
    </source>
</reference>
<keyword evidence="3" id="KW-1185">Reference proteome</keyword>
<keyword evidence="1" id="KW-0812">Transmembrane</keyword>
<dbReference type="AlphaFoldDB" id="A0AAD4BSW8"/>
<dbReference type="InterPro" id="IPR031155">
    <property type="entry name" value="DUR"/>
</dbReference>
<feature type="transmembrane region" description="Helical" evidence="1">
    <location>
        <begin position="48"/>
        <end position="71"/>
    </location>
</feature>
<dbReference type="InterPro" id="IPR038377">
    <property type="entry name" value="Na/Glc_symporter_sf"/>
</dbReference>
<protein>
    <submittedName>
        <fullName evidence="2">Uncharacterized protein</fullName>
    </submittedName>
</protein>